<evidence type="ECO:0000259" key="22">
    <source>
        <dbReference type="PROSITE" id="PS50893"/>
    </source>
</evidence>
<evidence type="ECO:0000256" key="20">
    <source>
        <dbReference type="ARBA" id="ARBA00083334"/>
    </source>
</evidence>
<keyword evidence="25" id="KW-1185">Reference proteome</keyword>
<comment type="function">
    <text evidence="17">ATP-dependent transporter located in the mitochondrial inner membrane that catalyzes the export of biliverdin from the mitochondrial matrix, and plays a crucial role in hemoglobin synthesis and antioxidative stress. Participates in the early step of the heme biosynthetic process during insertion of iron into protoporphyrin IX (PPIX). Involved in the stabilization of the iron transporter mitoferrin-1/SLC25A37. In addition may be involved in mitochondrial unfolded protein response (UPRmt) signaling pathway, although ABCB10 probably does not participate in peptide export from mitochondria.</text>
</comment>
<feature type="domain" description="ABC transporter" evidence="22">
    <location>
        <begin position="452"/>
        <end position="691"/>
    </location>
</feature>
<comment type="caution">
    <text evidence="24">The sequence shown here is derived from an EMBL/GenBank/DDBJ whole genome shotgun (WGS) entry which is preliminary data.</text>
</comment>
<evidence type="ECO:0000256" key="19">
    <source>
        <dbReference type="ARBA" id="ARBA00075187"/>
    </source>
</evidence>
<dbReference type="InterPro" id="IPR017871">
    <property type="entry name" value="ABC_transporter-like_CS"/>
</dbReference>
<feature type="domain" description="ABC transmembrane type-1" evidence="23">
    <location>
        <begin position="130"/>
        <end position="415"/>
    </location>
</feature>
<sequence length="698" mass="76800">MACSLLKRLRLYSYITSRSAHSSCLWKSAQLSKFHYEFRPRPVLLRNAFSSYQKQLLGTKTASRKGNEPFHKNSLTLWIARRVFTSSRRHNDSGKILKQSGNSKPVAAIPKKQDVRRLISLVDPEKWSLAGAMCCLVVSSTVTMAVPFCIGKIIDLIHNSDKGHMMSQLNQVCSVLLCIFILGGVANFGRVYILQTASQRIVRRLRGTLFNSIMRQEVGFFDKSKTGELINRLSSDTTVVASSLSQNISDGLRSLFQVTAGIGMMTFVSPKLALISLGIVPPVAIGSIIYGRYLRKITKQVQDSLANATQVAEERIATIRTVRAFAHERKECEEYSAGIESVLKLSYKESLARGFFWGFTGFSGNVIVMSVFYFGGLMMLESNITVGDLSSFLLYATYVGVALGGLTSFYTEMNRGIAASHRIWQLIDRQPLIELDHITTPAITLPTLRGNISLKNVSFSYPSRSDMPIFSDLSLEVPAGSVTAVVGPSGSGKSTLSSLLLRFYDPQQGAVYLDGVDIKQLDPNWLRSKIGTVSQEPILFSTTIAKNIAYGSERPDEVEMEQIIDAAGKANAYNFVSSFPDGFDTLVGERGLMLSGGQRQRIAIARAILKDPKILILDEATSALDAESEFLVQDALEGLMVGRTVLTIAHRLSTIKSADKIIVIDGGRVVESGTYQSLLTQEGGLFRKLVERQTIVKS</sequence>
<dbReference type="FunFam" id="1.20.1560.10:FF:000048">
    <property type="entry name" value="ATP-binding cassette sub-family B member 10, mitochondrial"/>
    <property type="match status" value="1"/>
</dbReference>
<evidence type="ECO:0000313" key="25">
    <source>
        <dbReference type="Proteomes" id="UP000735302"/>
    </source>
</evidence>
<evidence type="ECO:0000256" key="14">
    <source>
        <dbReference type="ARBA" id="ARBA00023128"/>
    </source>
</evidence>
<gene>
    <name evidence="24" type="ORF">PoB_001582300</name>
</gene>
<evidence type="ECO:0000256" key="18">
    <source>
        <dbReference type="ARBA" id="ARBA00072683"/>
    </source>
</evidence>
<dbReference type="GO" id="GO:0046872">
    <property type="term" value="F:metal ion binding"/>
    <property type="evidence" value="ECO:0007669"/>
    <property type="project" value="UniProtKB-KW"/>
</dbReference>
<comment type="subcellular location">
    <subcellularLocation>
        <location evidence="1">Mitochondrion inner membrane</location>
        <topology evidence="1">Multi-pass membrane protein</topology>
    </subcellularLocation>
</comment>
<evidence type="ECO:0000256" key="15">
    <source>
        <dbReference type="ARBA" id="ARBA00023136"/>
    </source>
</evidence>
<evidence type="ECO:0000259" key="23">
    <source>
        <dbReference type="PROSITE" id="PS50929"/>
    </source>
</evidence>
<dbReference type="EMBL" id="BLXT01001930">
    <property type="protein sequence ID" value="GFN89317.1"/>
    <property type="molecule type" value="Genomic_DNA"/>
</dbReference>
<dbReference type="SUPFAM" id="SSF90123">
    <property type="entry name" value="ABC transporter transmembrane region"/>
    <property type="match status" value="1"/>
</dbReference>
<accession>A0AAV3Z4B0</accession>
<protein>
    <recommendedName>
        <fullName evidence="18">ATP-binding cassette sub-family B member 10, mitochondrial</fullName>
    </recommendedName>
    <alternativeName>
        <fullName evidence="19">ABC-mitochondrial erythroid protein</fullName>
    </alternativeName>
    <alternativeName>
        <fullName evidence="20">ATP-binding cassette transporter 10</fullName>
    </alternativeName>
</protein>
<dbReference type="SUPFAM" id="SSF52540">
    <property type="entry name" value="P-loop containing nucleoside triphosphate hydrolases"/>
    <property type="match status" value="1"/>
</dbReference>
<keyword evidence="15 21" id="KW-0472">Membrane</keyword>
<comment type="similarity">
    <text evidence="2">Belongs to the ABC transporter superfamily. ABCB family. Mitochondrial peptide exporter (TC 3.A.1.212) subfamily.</text>
</comment>
<dbReference type="PIRSF" id="PIRSF002773">
    <property type="entry name" value="ABC_prm/ATPase_B"/>
    <property type="match status" value="1"/>
</dbReference>
<feature type="transmembrane region" description="Helical" evidence="21">
    <location>
        <begin position="272"/>
        <end position="290"/>
    </location>
</feature>
<dbReference type="InterPro" id="IPR003439">
    <property type="entry name" value="ABC_transporter-like_ATP-bd"/>
</dbReference>
<dbReference type="GO" id="GO:0090374">
    <property type="term" value="P:oligopeptide export from mitochondrion"/>
    <property type="evidence" value="ECO:0007669"/>
    <property type="project" value="TreeGrafter"/>
</dbReference>
<keyword evidence="4 21" id="KW-0812">Transmembrane</keyword>
<evidence type="ECO:0000256" key="9">
    <source>
        <dbReference type="ARBA" id="ARBA00022842"/>
    </source>
</evidence>
<dbReference type="GO" id="GO:0015421">
    <property type="term" value="F:ABC-type oligopeptide transporter activity"/>
    <property type="evidence" value="ECO:0007669"/>
    <property type="project" value="TreeGrafter"/>
</dbReference>
<reference evidence="24 25" key="1">
    <citation type="journal article" date="2021" name="Elife">
        <title>Chloroplast acquisition without the gene transfer in kleptoplastic sea slugs, Plakobranchus ocellatus.</title>
        <authorList>
            <person name="Maeda T."/>
            <person name="Takahashi S."/>
            <person name="Yoshida T."/>
            <person name="Shimamura S."/>
            <person name="Takaki Y."/>
            <person name="Nagai Y."/>
            <person name="Toyoda A."/>
            <person name="Suzuki Y."/>
            <person name="Arimoto A."/>
            <person name="Ishii H."/>
            <person name="Satoh N."/>
            <person name="Nishiyama T."/>
            <person name="Hasebe M."/>
            <person name="Maruyama T."/>
            <person name="Minagawa J."/>
            <person name="Obokata J."/>
            <person name="Shigenobu S."/>
        </authorList>
    </citation>
    <scope>NUCLEOTIDE SEQUENCE [LARGE SCALE GENOMIC DNA]</scope>
</reference>
<dbReference type="GO" id="GO:0042802">
    <property type="term" value="F:identical protein binding"/>
    <property type="evidence" value="ECO:0007669"/>
    <property type="project" value="UniProtKB-ARBA"/>
</dbReference>
<dbReference type="PANTHER" id="PTHR43394:SF1">
    <property type="entry name" value="ATP-BINDING CASSETTE SUB-FAMILY B MEMBER 10, MITOCHONDRIAL"/>
    <property type="match status" value="1"/>
</dbReference>
<dbReference type="PROSITE" id="PS50929">
    <property type="entry name" value="ABC_TM1F"/>
    <property type="match status" value="1"/>
</dbReference>
<dbReference type="PANTHER" id="PTHR43394">
    <property type="entry name" value="ATP-DEPENDENT PERMEASE MDL1, MITOCHONDRIAL"/>
    <property type="match status" value="1"/>
</dbReference>
<keyword evidence="7" id="KW-0999">Mitochondrion inner membrane</keyword>
<evidence type="ECO:0000256" key="1">
    <source>
        <dbReference type="ARBA" id="ARBA00004448"/>
    </source>
</evidence>
<dbReference type="GO" id="GO:0016887">
    <property type="term" value="F:ATP hydrolysis activity"/>
    <property type="evidence" value="ECO:0007669"/>
    <property type="project" value="InterPro"/>
</dbReference>
<dbReference type="Pfam" id="PF00664">
    <property type="entry name" value="ABC_membrane"/>
    <property type="match status" value="1"/>
</dbReference>
<dbReference type="GO" id="GO:0005524">
    <property type="term" value="F:ATP binding"/>
    <property type="evidence" value="ECO:0007669"/>
    <property type="project" value="UniProtKB-KW"/>
</dbReference>
<dbReference type="Gene3D" id="3.40.50.300">
    <property type="entry name" value="P-loop containing nucleotide triphosphate hydrolases"/>
    <property type="match status" value="1"/>
</dbReference>
<dbReference type="AlphaFoldDB" id="A0AAV3Z4B0"/>
<keyword evidence="9" id="KW-0460">Magnesium</keyword>
<dbReference type="GO" id="GO:0005743">
    <property type="term" value="C:mitochondrial inner membrane"/>
    <property type="evidence" value="ECO:0007669"/>
    <property type="project" value="UniProtKB-SubCell"/>
</dbReference>
<evidence type="ECO:0000256" key="16">
    <source>
        <dbReference type="ARBA" id="ARBA00052250"/>
    </source>
</evidence>
<evidence type="ECO:0000256" key="6">
    <source>
        <dbReference type="ARBA" id="ARBA00022741"/>
    </source>
</evidence>
<evidence type="ECO:0000256" key="8">
    <source>
        <dbReference type="ARBA" id="ARBA00022840"/>
    </source>
</evidence>
<evidence type="ECO:0000256" key="5">
    <source>
        <dbReference type="ARBA" id="ARBA00022723"/>
    </source>
</evidence>
<dbReference type="CDD" id="cd18573">
    <property type="entry name" value="ABC_6TM_ABCB10_like"/>
    <property type="match status" value="1"/>
</dbReference>
<evidence type="ECO:0000256" key="17">
    <source>
        <dbReference type="ARBA" id="ARBA00055589"/>
    </source>
</evidence>
<keyword evidence="10" id="KW-0809">Transit peptide</keyword>
<feature type="transmembrane region" description="Helical" evidence="21">
    <location>
        <begin position="127"/>
        <end position="151"/>
    </location>
</feature>
<dbReference type="Pfam" id="PF00005">
    <property type="entry name" value="ABC_tran"/>
    <property type="match status" value="1"/>
</dbReference>
<evidence type="ECO:0000256" key="11">
    <source>
        <dbReference type="ARBA" id="ARBA00022967"/>
    </source>
</evidence>
<evidence type="ECO:0000313" key="24">
    <source>
        <dbReference type="EMBL" id="GFN89317.1"/>
    </source>
</evidence>
<comment type="catalytic activity">
    <reaction evidence="16">
        <text>biliverdin IXalpha(in) + ATP + H2O = biliverdin IXalpha(out) + ADP + phosphate + H(+)</text>
        <dbReference type="Rhea" id="RHEA:82359"/>
        <dbReference type="ChEBI" id="CHEBI:15377"/>
        <dbReference type="ChEBI" id="CHEBI:15378"/>
        <dbReference type="ChEBI" id="CHEBI:30616"/>
        <dbReference type="ChEBI" id="CHEBI:43474"/>
        <dbReference type="ChEBI" id="CHEBI:57991"/>
        <dbReference type="ChEBI" id="CHEBI:456216"/>
    </reaction>
    <physiologicalReaction direction="left-to-right" evidence="16">
        <dbReference type="Rhea" id="RHEA:82360"/>
    </physiologicalReaction>
</comment>
<dbReference type="InterPro" id="IPR036640">
    <property type="entry name" value="ABC1_TM_sf"/>
</dbReference>
<dbReference type="InterPro" id="IPR027417">
    <property type="entry name" value="P-loop_NTPase"/>
</dbReference>
<dbReference type="FunFam" id="3.40.50.300:FF:000403">
    <property type="entry name" value="ATP-binding cassette sub-family B member 8, mitochondrial"/>
    <property type="match status" value="1"/>
</dbReference>
<dbReference type="Gene3D" id="1.20.1560.10">
    <property type="entry name" value="ABC transporter type 1, transmembrane domain"/>
    <property type="match status" value="1"/>
</dbReference>
<evidence type="ECO:0000256" key="10">
    <source>
        <dbReference type="ARBA" id="ARBA00022946"/>
    </source>
</evidence>
<keyword evidence="6" id="KW-0547">Nucleotide-binding</keyword>
<feature type="transmembrane region" description="Helical" evidence="21">
    <location>
        <begin position="172"/>
        <end position="193"/>
    </location>
</feature>
<dbReference type="InterPro" id="IPR039421">
    <property type="entry name" value="Type_1_exporter"/>
</dbReference>
<organism evidence="24 25">
    <name type="scientific">Plakobranchus ocellatus</name>
    <dbReference type="NCBI Taxonomy" id="259542"/>
    <lineage>
        <taxon>Eukaryota</taxon>
        <taxon>Metazoa</taxon>
        <taxon>Spiralia</taxon>
        <taxon>Lophotrochozoa</taxon>
        <taxon>Mollusca</taxon>
        <taxon>Gastropoda</taxon>
        <taxon>Heterobranchia</taxon>
        <taxon>Euthyneura</taxon>
        <taxon>Panpulmonata</taxon>
        <taxon>Sacoglossa</taxon>
        <taxon>Placobranchoidea</taxon>
        <taxon>Plakobranchidae</taxon>
        <taxon>Plakobranchus</taxon>
    </lineage>
</organism>
<evidence type="ECO:0000256" key="4">
    <source>
        <dbReference type="ARBA" id="ARBA00022692"/>
    </source>
</evidence>
<keyword evidence="5" id="KW-0479">Metal-binding</keyword>
<dbReference type="SMART" id="SM00382">
    <property type="entry name" value="AAA"/>
    <property type="match status" value="1"/>
</dbReference>
<keyword evidence="11" id="KW-1278">Translocase</keyword>
<evidence type="ECO:0000256" key="7">
    <source>
        <dbReference type="ARBA" id="ARBA00022792"/>
    </source>
</evidence>
<evidence type="ECO:0000256" key="3">
    <source>
        <dbReference type="ARBA" id="ARBA00022448"/>
    </source>
</evidence>
<dbReference type="PROSITE" id="PS00211">
    <property type="entry name" value="ABC_TRANSPORTER_1"/>
    <property type="match status" value="1"/>
</dbReference>
<keyword evidence="12 21" id="KW-1133">Transmembrane helix</keyword>
<feature type="transmembrane region" description="Helical" evidence="21">
    <location>
        <begin position="392"/>
        <end position="411"/>
    </location>
</feature>
<keyword evidence="14" id="KW-0496">Mitochondrion</keyword>
<evidence type="ECO:0000256" key="13">
    <source>
        <dbReference type="ARBA" id="ARBA00022990"/>
    </source>
</evidence>
<name>A0AAV3Z4B0_9GAST</name>
<dbReference type="CDD" id="cd03249">
    <property type="entry name" value="ABC_MTABC3_MDL1_MDL2"/>
    <property type="match status" value="1"/>
</dbReference>
<keyword evidence="3" id="KW-0813">Transport</keyword>
<dbReference type="Proteomes" id="UP000735302">
    <property type="component" value="Unassembled WGS sequence"/>
</dbReference>
<keyword evidence="13" id="KW-0007">Acetylation</keyword>
<dbReference type="PROSITE" id="PS50893">
    <property type="entry name" value="ABC_TRANSPORTER_2"/>
    <property type="match status" value="1"/>
</dbReference>
<proteinExistence type="inferred from homology"/>
<feature type="transmembrane region" description="Helical" evidence="21">
    <location>
        <begin position="354"/>
        <end position="380"/>
    </location>
</feature>
<dbReference type="InterPro" id="IPR011527">
    <property type="entry name" value="ABC1_TM_dom"/>
</dbReference>
<evidence type="ECO:0000256" key="21">
    <source>
        <dbReference type="SAM" id="Phobius"/>
    </source>
</evidence>
<evidence type="ECO:0000256" key="12">
    <source>
        <dbReference type="ARBA" id="ARBA00022989"/>
    </source>
</evidence>
<dbReference type="InterPro" id="IPR003593">
    <property type="entry name" value="AAA+_ATPase"/>
</dbReference>
<evidence type="ECO:0000256" key="2">
    <source>
        <dbReference type="ARBA" id="ARBA00005580"/>
    </source>
</evidence>
<keyword evidence="8 24" id="KW-0067">ATP-binding</keyword>